<keyword evidence="13" id="KW-0472">Membrane</keyword>
<protein>
    <recommendedName>
        <fullName evidence="2">non-specific serine/threonine protein kinase</fullName>
        <ecNumber evidence="2">2.7.11.1</ecNumber>
    </recommendedName>
</protein>
<evidence type="ECO:0000256" key="13">
    <source>
        <dbReference type="ARBA" id="ARBA00023136"/>
    </source>
</evidence>
<dbReference type="GO" id="GO:0004674">
    <property type="term" value="F:protein serine/threonine kinase activity"/>
    <property type="evidence" value="ECO:0007669"/>
    <property type="project" value="UniProtKB-KW"/>
</dbReference>
<evidence type="ECO:0000256" key="18">
    <source>
        <dbReference type="ARBA" id="ARBA00048679"/>
    </source>
</evidence>
<dbReference type="Proteomes" id="UP000231279">
    <property type="component" value="Unassembled WGS sequence"/>
</dbReference>
<evidence type="ECO:0000256" key="17">
    <source>
        <dbReference type="ARBA" id="ARBA00047899"/>
    </source>
</evidence>
<evidence type="ECO:0000256" key="11">
    <source>
        <dbReference type="ARBA" id="ARBA00022840"/>
    </source>
</evidence>
<keyword evidence="12" id="KW-1133">Transmembrane helix</keyword>
<keyword evidence="15" id="KW-0675">Receptor</keyword>
<evidence type="ECO:0000313" key="21">
    <source>
        <dbReference type="Proteomes" id="UP000231279"/>
    </source>
</evidence>
<evidence type="ECO:0000256" key="5">
    <source>
        <dbReference type="ARBA" id="ARBA00022679"/>
    </source>
</evidence>
<evidence type="ECO:0000256" key="16">
    <source>
        <dbReference type="ARBA" id="ARBA00023180"/>
    </source>
</evidence>
<comment type="subcellular location">
    <subcellularLocation>
        <location evidence="1">Membrane</location>
        <topology evidence="1">Single-pass type I membrane protein</topology>
    </subcellularLocation>
</comment>
<dbReference type="PANTHER" id="PTHR47974">
    <property type="entry name" value="OS07G0415500 PROTEIN"/>
    <property type="match status" value="1"/>
</dbReference>
<evidence type="ECO:0000256" key="9">
    <source>
        <dbReference type="ARBA" id="ARBA00022741"/>
    </source>
</evidence>
<dbReference type="OrthoDB" id="643280at2759"/>
<keyword evidence="11" id="KW-0067">ATP-binding</keyword>
<dbReference type="PANTHER" id="PTHR47974:SF19">
    <property type="entry name" value="RECEPTOR-LIKE SERINE_THREONINE-PROTEIN KINASE"/>
    <property type="match status" value="1"/>
</dbReference>
<dbReference type="GO" id="GO:0106310">
    <property type="term" value="F:protein serine kinase activity"/>
    <property type="evidence" value="ECO:0007669"/>
    <property type="project" value="RHEA"/>
</dbReference>
<keyword evidence="10 20" id="KW-0418">Kinase</keyword>
<evidence type="ECO:0000256" key="7">
    <source>
        <dbReference type="ARBA" id="ARBA00022729"/>
    </source>
</evidence>
<evidence type="ECO:0000256" key="14">
    <source>
        <dbReference type="ARBA" id="ARBA00023157"/>
    </source>
</evidence>
<name>A0A2G9GRT1_9LAMI</name>
<dbReference type="InterPro" id="IPR000719">
    <property type="entry name" value="Prot_kinase_dom"/>
</dbReference>
<dbReference type="AlphaFoldDB" id="A0A2G9GRT1"/>
<evidence type="ECO:0000256" key="6">
    <source>
        <dbReference type="ARBA" id="ARBA00022692"/>
    </source>
</evidence>
<evidence type="ECO:0000313" key="20">
    <source>
        <dbReference type="EMBL" id="PIN07958.1"/>
    </source>
</evidence>
<evidence type="ECO:0000256" key="8">
    <source>
        <dbReference type="ARBA" id="ARBA00022734"/>
    </source>
</evidence>
<dbReference type="STRING" id="429701.A0A2G9GRT1"/>
<keyword evidence="16" id="KW-0325">Glycoprotein</keyword>
<evidence type="ECO:0000259" key="19">
    <source>
        <dbReference type="PROSITE" id="PS50011"/>
    </source>
</evidence>
<keyword evidence="14" id="KW-1015">Disulfide bond</keyword>
<keyword evidence="6" id="KW-0812">Transmembrane</keyword>
<dbReference type="FunFam" id="1.10.510.10:FF:000248">
    <property type="entry name" value="S-receptor-like kinase 5"/>
    <property type="match status" value="1"/>
</dbReference>
<evidence type="ECO:0000256" key="4">
    <source>
        <dbReference type="ARBA" id="ARBA00022553"/>
    </source>
</evidence>
<dbReference type="GO" id="GO:0005524">
    <property type="term" value="F:ATP binding"/>
    <property type="evidence" value="ECO:0007669"/>
    <property type="project" value="UniProtKB-KW"/>
</dbReference>
<evidence type="ECO:0000256" key="3">
    <source>
        <dbReference type="ARBA" id="ARBA00022527"/>
    </source>
</evidence>
<dbReference type="SUPFAM" id="SSF56112">
    <property type="entry name" value="Protein kinase-like (PK-like)"/>
    <property type="match status" value="1"/>
</dbReference>
<reference evidence="21" key="1">
    <citation type="journal article" date="2018" name="Gigascience">
        <title>Genome assembly of the Pink Ipe (Handroanthus impetiginosus, Bignoniaceae), a highly valued, ecologically keystone Neotropical timber forest tree.</title>
        <authorList>
            <person name="Silva-Junior O.B."/>
            <person name="Grattapaglia D."/>
            <person name="Novaes E."/>
            <person name="Collevatti R.G."/>
        </authorList>
    </citation>
    <scope>NUCLEOTIDE SEQUENCE [LARGE SCALE GENOMIC DNA]</scope>
    <source>
        <strain evidence="21">cv. UFG-1</strain>
    </source>
</reference>
<dbReference type="PROSITE" id="PS50011">
    <property type="entry name" value="PROTEIN_KINASE_DOM"/>
    <property type="match status" value="1"/>
</dbReference>
<comment type="catalytic activity">
    <reaction evidence="17">
        <text>L-threonyl-[protein] + ATP = O-phospho-L-threonyl-[protein] + ADP + H(+)</text>
        <dbReference type="Rhea" id="RHEA:46608"/>
        <dbReference type="Rhea" id="RHEA-COMP:11060"/>
        <dbReference type="Rhea" id="RHEA-COMP:11605"/>
        <dbReference type="ChEBI" id="CHEBI:15378"/>
        <dbReference type="ChEBI" id="CHEBI:30013"/>
        <dbReference type="ChEBI" id="CHEBI:30616"/>
        <dbReference type="ChEBI" id="CHEBI:61977"/>
        <dbReference type="ChEBI" id="CHEBI:456216"/>
        <dbReference type="EC" id="2.7.11.1"/>
    </reaction>
</comment>
<keyword evidence="8" id="KW-0430">Lectin</keyword>
<organism evidence="20 21">
    <name type="scientific">Handroanthus impetiginosus</name>
    <dbReference type="NCBI Taxonomy" id="429701"/>
    <lineage>
        <taxon>Eukaryota</taxon>
        <taxon>Viridiplantae</taxon>
        <taxon>Streptophyta</taxon>
        <taxon>Embryophyta</taxon>
        <taxon>Tracheophyta</taxon>
        <taxon>Spermatophyta</taxon>
        <taxon>Magnoliopsida</taxon>
        <taxon>eudicotyledons</taxon>
        <taxon>Gunneridae</taxon>
        <taxon>Pentapetalae</taxon>
        <taxon>asterids</taxon>
        <taxon>lamiids</taxon>
        <taxon>Lamiales</taxon>
        <taxon>Bignoniaceae</taxon>
        <taxon>Crescentiina</taxon>
        <taxon>Tabebuia alliance</taxon>
        <taxon>Handroanthus</taxon>
    </lineage>
</organism>
<evidence type="ECO:0000256" key="2">
    <source>
        <dbReference type="ARBA" id="ARBA00012513"/>
    </source>
</evidence>
<dbReference type="EMBL" id="NKXS01003948">
    <property type="protein sequence ID" value="PIN07958.1"/>
    <property type="molecule type" value="Genomic_DNA"/>
</dbReference>
<dbReference type="Pfam" id="PF00069">
    <property type="entry name" value="Pkinase"/>
    <property type="match status" value="1"/>
</dbReference>
<evidence type="ECO:0000256" key="12">
    <source>
        <dbReference type="ARBA" id="ARBA00022989"/>
    </source>
</evidence>
<evidence type="ECO:0000256" key="10">
    <source>
        <dbReference type="ARBA" id="ARBA00022777"/>
    </source>
</evidence>
<dbReference type="Gene3D" id="3.30.200.20">
    <property type="entry name" value="Phosphorylase Kinase, domain 1"/>
    <property type="match status" value="1"/>
</dbReference>
<keyword evidence="3 20" id="KW-0723">Serine/threonine-protein kinase</keyword>
<keyword evidence="4" id="KW-0597">Phosphoprotein</keyword>
<sequence length="279" mass="31263">MKHSSLNIGKMKKQSPWWLNFSDKLAGGGFGSFFRGTLPDSTVIVKQFRTKVSTIRIIQHMNLARLRGFCSEENGSLDSHIFHANESKVLEWKTRYEIALRIARGLSNLHKKCTDCIIHCDIKPEDILLDAEFCPKVGDFGLAKLVGSDFSRVLTTMRGTRGYLTLEWISGVAITAKADVYSYGMVLFELVSGRRSSEISEDEKVKYFPSLAPRVTIDRGDILGLLDSPLERNADVEERLKICKVACWCTQDDENTGPSMGQVVQILEGLMDVNMPPLP</sequence>
<keyword evidence="7" id="KW-0732">Signal</keyword>
<keyword evidence="5 20" id="KW-0808">Transferase</keyword>
<dbReference type="Gene3D" id="1.10.510.10">
    <property type="entry name" value="Transferase(Phosphotransferase) domain 1"/>
    <property type="match status" value="1"/>
</dbReference>
<keyword evidence="21" id="KW-1185">Reference proteome</keyword>
<comment type="caution">
    <text evidence="20">The sequence shown here is derived from an EMBL/GenBank/DDBJ whole genome shotgun (WGS) entry which is preliminary data.</text>
</comment>
<evidence type="ECO:0000256" key="15">
    <source>
        <dbReference type="ARBA" id="ARBA00023170"/>
    </source>
</evidence>
<comment type="catalytic activity">
    <reaction evidence="18">
        <text>L-seryl-[protein] + ATP = O-phospho-L-seryl-[protein] + ADP + H(+)</text>
        <dbReference type="Rhea" id="RHEA:17989"/>
        <dbReference type="Rhea" id="RHEA-COMP:9863"/>
        <dbReference type="Rhea" id="RHEA-COMP:11604"/>
        <dbReference type="ChEBI" id="CHEBI:15378"/>
        <dbReference type="ChEBI" id="CHEBI:29999"/>
        <dbReference type="ChEBI" id="CHEBI:30616"/>
        <dbReference type="ChEBI" id="CHEBI:83421"/>
        <dbReference type="ChEBI" id="CHEBI:456216"/>
        <dbReference type="EC" id="2.7.11.1"/>
    </reaction>
</comment>
<proteinExistence type="predicted"/>
<dbReference type="GO" id="GO:0030246">
    <property type="term" value="F:carbohydrate binding"/>
    <property type="evidence" value="ECO:0007669"/>
    <property type="project" value="UniProtKB-KW"/>
</dbReference>
<accession>A0A2G9GRT1</accession>
<evidence type="ECO:0000256" key="1">
    <source>
        <dbReference type="ARBA" id="ARBA00004479"/>
    </source>
</evidence>
<dbReference type="InterPro" id="IPR011009">
    <property type="entry name" value="Kinase-like_dom_sf"/>
</dbReference>
<dbReference type="EC" id="2.7.11.1" evidence="2"/>
<feature type="domain" description="Protein kinase" evidence="19">
    <location>
        <begin position="19"/>
        <end position="271"/>
    </location>
</feature>
<gene>
    <name evidence="20" type="ORF">CDL12_19470</name>
</gene>
<dbReference type="GO" id="GO:0016020">
    <property type="term" value="C:membrane"/>
    <property type="evidence" value="ECO:0007669"/>
    <property type="project" value="UniProtKB-SubCell"/>
</dbReference>
<keyword evidence="9" id="KW-0547">Nucleotide-binding</keyword>